<dbReference type="EMBL" id="AGVV01000015">
    <property type="protein sequence ID" value="EHK78044.1"/>
    <property type="molecule type" value="Genomic_DNA"/>
</dbReference>
<dbReference type="GO" id="GO:0003677">
    <property type="term" value="F:DNA binding"/>
    <property type="evidence" value="ECO:0007669"/>
    <property type="project" value="InterPro"/>
</dbReference>
<evidence type="ECO:0000313" key="1">
    <source>
        <dbReference type="EMBL" id="EHK78044.1"/>
    </source>
</evidence>
<proteinExistence type="predicted"/>
<sequence>MSTEPLPLTLVFKQAGSASELARRLKITPSAVLQWDKVPPTRVLEVERITGVSRHLLRPDIFGARPIEGVSA</sequence>
<organism evidence="1 2">
    <name type="scientific">Sinorhizobium meliloti CCNWSX0020</name>
    <dbReference type="NCBI Taxonomy" id="1107881"/>
    <lineage>
        <taxon>Bacteria</taxon>
        <taxon>Pseudomonadati</taxon>
        <taxon>Pseudomonadota</taxon>
        <taxon>Alphaproteobacteria</taxon>
        <taxon>Hyphomicrobiales</taxon>
        <taxon>Rhizobiaceae</taxon>
        <taxon>Sinorhizobium/Ensifer group</taxon>
        <taxon>Sinorhizobium</taxon>
    </lineage>
</organism>
<dbReference type="InterPro" id="IPR031856">
    <property type="entry name" value="YdaS_toxin-like"/>
</dbReference>
<dbReference type="SUPFAM" id="SSF47413">
    <property type="entry name" value="lambda repressor-like DNA-binding domains"/>
    <property type="match status" value="1"/>
</dbReference>
<name>H0FXX2_RHIML</name>
<accession>H0FXX2</accession>
<evidence type="ECO:0008006" key="3">
    <source>
        <dbReference type="Google" id="ProtNLM"/>
    </source>
</evidence>
<dbReference type="InterPro" id="IPR010982">
    <property type="entry name" value="Lambda_DNA-bd_dom_sf"/>
</dbReference>
<dbReference type="Pfam" id="PF15943">
    <property type="entry name" value="YdaS_toxin"/>
    <property type="match status" value="1"/>
</dbReference>
<dbReference type="AlphaFoldDB" id="H0FXX2"/>
<dbReference type="Gene3D" id="1.10.260.40">
    <property type="entry name" value="lambda repressor-like DNA-binding domains"/>
    <property type="match status" value="1"/>
</dbReference>
<protein>
    <recommendedName>
        <fullName evidence="3">CI repressor</fullName>
    </recommendedName>
</protein>
<evidence type="ECO:0000313" key="2">
    <source>
        <dbReference type="Proteomes" id="UP000004038"/>
    </source>
</evidence>
<dbReference type="Proteomes" id="UP000004038">
    <property type="component" value="Unassembled WGS sequence"/>
</dbReference>
<gene>
    <name evidence="1" type="ORF">SM0020_10210</name>
</gene>
<dbReference type="RefSeq" id="WP_003528115.1">
    <property type="nucleotide sequence ID" value="NZ_AGVV01000015.1"/>
</dbReference>
<reference evidence="1 2" key="1">
    <citation type="journal article" date="2012" name="J. Bacteriol.">
        <title>Draft Genome Sequence of Sinorhizobium meliloti CCNWSX0020, a Nitrogen-Fixing Symbiont with Copper Tolerance Capability Isolated from Lead-Zinc Mine Tailings.</title>
        <authorList>
            <person name="Li Z."/>
            <person name="Ma Z."/>
            <person name="Hao X."/>
            <person name="Wei G."/>
        </authorList>
    </citation>
    <scope>NUCLEOTIDE SEQUENCE [LARGE SCALE GENOMIC DNA]</scope>
    <source>
        <strain evidence="1 2">CCNWSX0020</strain>
    </source>
</reference>